<dbReference type="InterPro" id="IPR052996">
    <property type="entry name" value="Carb_Metab_Mutarotase"/>
</dbReference>
<accession>A0A9E2SEY8</accession>
<evidence type="ECO:0000313" key="1">
    <source>
        <dbReference type="EMBL" id="MBV4358930.1"/>
    </source>
</evidence>
<gene>
    <name evidence="1" type="ORF">KTO63_17315</name>
</gene>
<protein>
    <submittedName>
        <fullName evidence="1">L-rhamnose mutarotase</fullName>
    </submittedName>
</protein>
<comment type="caution">
    <text evidence="1">The sequence shown here is derived from an EMBL/GenBank/DDBJ whole genome shotgun (WGS) entry which is preliminary data.</text>
</comment>
<organism evidence="1 2">
    <name type="scientific">Pinibacter aurantiacus</name>
    <dbReference type="NCBI Taxonomy" id="2851599"/>
    <lineage>
        <taxon>Bacteria</taxon>
        <taxon>Pseudomonadati</taxon>
        <taxon>Bacteroidota</taxon>
        <taxon>Chitinophagia</taxon>
        <taxon>Chitinophagales</taxon>
        <taxon>Chitinophagaceae</taxon>
        <taxon>Pinibacter</taxon>
    </lineage>
</organism>
<dbReference type="AlphaFoldDB" id="A0A9E2SEY8"/>
<proteinExistence type="predicted"/>
<name>A0A9E2SEY8_9BACT</name>
<reference evidence="1" key="1">
    <citation type="submission" date="2021-06" db="EMBL/GenBank/DDBJ databases">
        <authorList>
            <person name="Huq M.A."/>
        </authorList>
    </citation>
    <scope>NUCLEOTIDE SEQUENCE</scope>
    <source>
        <strain evidence="1">MAH-26</strain>
    </source>
</reference>
<dbReference type="Proteomes" id="UP000812270">
    <property type="component" value="Unassembled WGS sequence"/>
</dbReference>
<dbReference type="RefSeq" id="WP_217792683.1">
    <property type="nucleotide sequence ID" value="NZ_JAHSPG010000013.1"/>
</dbReference>
<dbReference type="InterPro" id="IPR008000">
    <property type="entry name" value="Rham/fucose_mutarotase"/>
</dbReference>
<dbReference type="PANTHER" id="PTHR43239:SF1">
    <property type="entry name" value="UPF0734 PROTEIN DDB_G0273871_DDB_G0273177"/>
    <property type="match status" value="1"/>
</dbReference>
<keyword evidence="2" id="KW-1185">Reference proteome</keyword>
<dbReference type="EMBL" id="JAHSPG010000013">
    <property type="protein sequence ID" value="MBV4358930.1"/>
    <property type="molecule type" value="Genomic_DNA"/>
</dbReference>
<sequence>MKKFCLTLDLKNDDELIEAYEHYHRQDIIWPEIPEGIKACGILTMDIYRVSTRLVMLMETVDEFELKSGFEKMASLPRQKEWAALMNTLQQRPAFAAPDEHWVEMKRIFRL</sequence>
<dbReference type="PANTHER" id="PTHR43239">
    <property type="entry name" value="UPF0734 PROTEIN DDB_G0273871/DDB_G0273177"/>
    <property type="match status" value="1"/>
</dbReference>
<dbReference type="GO" id="GO:0016857">
    <property type="term" value="F:racemase and epimerase activity, acting on carbohydrates and derivatives"/>
    <property type="evidence" value="ECO:0007669"/>
    <property type="project" value="InterPro"/>
</dbReference>
<dbReference type="Pfam" id="PF05336">
    <property type="entry name" value="rhaM"/>
    <property type="match status" value="1"/>
</dbReference>
<evidence type="ECO:0000313" key="2">
    <source>
        <dbReference type="Proteomes" id="UP000812270"/>
    </source>
</evidence>